<evidence type="ECO:0000313" key="4">
    <source>
        <dbReference type="Proteomes" id="UP000240509"/>
    </source>
</evidence>
<evidence type="ECO:0000259" key="2">
    <source>
        <dbReference type="Pfam" id="PF03358"/>
    </source>
</evidence>
<dbReference type="PANTHER" id="PTHR30543:SF21">
    <property type="entry name" value="NAD(P)H-DEPENDENT FMN REDUCTASE LOT6"/>
    <property type="match status" value="1"/>
</dbReference>
<keyword evidence="4" id="KW-1185">Reference proteome</keyword>
<name>A0A2T4U9X4_9BACI</name>
<dbReference type="InterPro" id="IPR005025">
    <property type="entry name" value="FMN_Rdtase-like_dom"/>
</dbReference>
<comment type="similarity">
    <text evidence="1">Belongs to the azoreductase type 2 family.</text>
</comment>
<evidence type="ECO:0000313" key="3">
    <source>
        <dbReference type="EMBL" id="PTL40191.1"/>
    </source>
</evidence>
<sequence length="190" mass="21018">MKGCQLVETKNIIGIAGSLRQESLNKYLLQFMADEEYEGLNIQIESLEEIPLFNADLETGGDPGPVARWKQKLKKADGILIVTPEYSHGTPGVLKNALDWAGSMTNENVLYHKPVMLAGATPTRMGTGFSQAQLRQTLAACDAYPLQQPQIFIAQAHKLIENGKVTDEKTADFLKKAAASFREWIVQLEK</sequence>
<organism evidence="3 4">
    <name type="scientific">Alkalicoccus saliphilus</name>
    <dbReference type="NCBI Taxonomy" id="200989"/>
    <lineage>
        <taxon>Bacteria</taxon>
        <taxon>Bacillati</taxon>
        <taxon>Bacillota</taxon>
        <taxon>Bacilli</taxon>
        <taxon>Bacillales</taxon>
        <taxon>Bacillaceae</taxon>
        <taxon>Alkalicoccus</taxon>
    </lineage>
</organism>
<dbReference type="GO" id="GO:0005829">
    <property type="term" value="C:cytosol"/>
    <property type="evidence" value="ECO:0007669"/>
    <property type="project" value="TreeGrafter"/>
</dbReference>
<dbReference type="Gene3D" id="3.40.50.360">
    <property type="match status" value="1"/>
</dbReference>
<proteinExistence type="inferred from homology"/>
<protein>
    <recommendedName>
        <fullName evidence="2">NADPH-dependent FMN reductase-like domain-containing protein</fullName>
    </recommendedName>
</protein>
<comment type="caution">
    <text evidence="3">The sequence shown here is derived from an EMBL/GenBank/DDBJ whole genome shotgun (WGS) entry which is preliminary data.</text>
</comment>
<gene>
    <name evidence="3" type="ORF">C6Y45_02080</name>
</gene>
<dbReference type="GO" id="GO:0016491">
    <property type="term" value="F:oxidoreductase activity"/>
    <property type="evidence" value="ECO:0007669"/>
    <property type="project" value="InterPro"/>
</dbReference>
<dbReference type="SUPFAM" id="SSF52218">
    <property type="entry name" value="Flavoproteins"/>
    <property type="match status" value="1"/>
</dbReference>
<dbReference type="GO" id="GO:0010181">
    <property type="term" value="F:FMN binding"/>
    <property type="evidence" value="ECO:0007669"/>
    <property type="project" value="TreeGrafter"/>
</dbReference>
<dbReference type="InterPro" id="IPR029039">
    <property type="entry name" value="Flavoprotein-like_sf"/>
</dbReference>
<reference evidence="3 4" key="1">
    <citation type="submission" date="2018-03" db="EMBL/GenBank/DDBJ databases">
        <title>Alkalicoccus saliphilus sp. nov., isolated from a mineral pool.</title>
        <authorList>
            <person name="Zhao B."/>
        </authorList>
    </citation>
    <scope>NUCLEOTIDE SEQUENCE [LARGE SCALE GENOMIC DNA]</scope>
    <source>
        <strain evidence="3 4">6AG</strain>
    </source>
</reference>
<evidence type="ECO:0000256" key="1">
    <source>
        <dbReference type="ARBA" id="ARBA00009428"/>
    </source>
</evidence>
<dbReference type="AlphaFoldDB" id="A0A2T4U9X4"/>
<dbReference type="EMBL" id="PZJJ01000002">
    <property type="protein sequence ID" value="PTL40191.1"/>
    <property type="molecule type" value="Genomic_DNA"/>
</dbReference>
<feature type="domain" description="NADPH-dependent FMN reductase-like" evidence="2">
    <location>
        <begin position="11"/>
        <end position="157"/>
    </location>
</feature>
<accession>A0A2T4U9X4</accession>
<dbReference type="PANTHER" id="PTHR30543">
    <property type="entry name" value="CHROMATE REDUCTASE"/>
    <property type="match status" value="1"/>
</dbReference>
<dbReference type="Proteomes" id="UP000240509">
    <property type="component" value="Unassembled WGS sequence"/>
</dbReference>
<dbReference type="InterPro" id="IPR050712">
    <property type="entry name" value="NAD(P)H-dep_reductase"/>
</dbReference>
<dbReference type="Pfam" id="PF03358">
    <property type="entry name" value="FMN_red"/>
    <property type="match status" value="1"/>
</dbReference>